<feature type="domain" description="RNase H type-1" evidence="2">
    <location>
        <begin position="96"/>
        <end position="157"/>
    </location>
</feature>
<dbReference type="PANTHER" id="PTHR48475">
    <property type="entry name" value="RIBONUCLEASE H"/>
    <property type="match status" value="1"/>
</dbReference>
<evidence type="ECO:0000313" key="4">
    <source>
        <dbReference type="EMBL" id="KAG9447246.1"/>
    </source>
</evidence>
<dbReference type="Proteomes" id="UP000825729">
    <property type="component" value="Unassembled WGS sequence"/>
</dbReference>
<keyword evidence="5" id="KW-1185">Reference proteome</keyword>
<dbReference type="InterPro" id="IPR012337">
    <property type="entry name" value="RNaseH-like_sf"/>
</dbReference>
<reference evidence="4 5" key="1">
    <citation type="submission" date="2021-07" db="EMBL/GenBank/DDBJ databases">
        <title>The Aristolochia fimbriata genome: insights into angiosperm evolution, floral development and chemical biosynthesis.</title>
        <authorList>
            <person name="Jiao Y."/>
        </authorList>
    </citation>
    <scope>NUCLEOTIDE SEQUENCE [LARGE SCALE GENOMIC DNA]</scope>
    <source>
        <strain evidence="4">IBCAS-2021</strain>
        <tissue evidence="4">Leaf</tissue>
    </source>
</reference>
<gene>
    <name evidence="4" type="ORF">H6P81_013374</name>
</gene>
<dbReference type="InterPro" id="IPR041588">
    <property type="entry name" value="Integrase_H2C2"/>
</dbReference>
<evidence type="ECO:0000256" key="1">
    <source>
        <dbReference type="SAM" id="MobiDB-lite"/>
    </source>
</evidence>
<comment type="caution">
    <text evidence="4">The sequence shown here is derived from an EMBL/GenBank/DDBJ whole genome shotgun (WGS) entry which is preliminary data.</text>
</comment>
<dbReference type="Pfam" id="PF17921">
    <property type="entry name" value="Integrase_H2C2"/>
    <property type="match status" value="1"/>
</dbReference>
<proteinExistence type="predicted"/>
<dbReference type="GO" id="GO:0004523">
    <property type="term" value="F:RNA-DNA hybrid ribonuclease activity"/>
    <property type="evidence" value="ECO:0007669"/>
    <property type="project" value="InterPro"/>
</dbReference>
<evidence type="ECO:0000313" key="5">
    <source>
        <dbReference type="Proteomes" id="UP000825729"/>
    </source>
</evidence>
<dbReference type="SUPFAM" id="SSF53098">
    <property type="entry name" value="Ribonuclease H-like"/>
    <property type="match status" value="1"/>
</dbReference>
<accession>A0AAV7EFQ8</accession>
<feature type="region of interest" description="Disordered" evidence="1">
    <location>
        <begin position="1"/>
        <end position="28"/>
    </location>
</feature>
<dbReference type="PANTHER" id="PTHR48475:SF1">
    <property type="entry name" value="RNASE H TYPE-1 DOMAIN-CONTAINING PROTEIN"/>
    <property type="match status" value="1"/>
</dbReference>
<dbReference type="AlphaFoldDB" id="A0AAV7EFQ8"/>
<protein>
    <recommendedName>
        <fullName evidence="6">RNase H type-1 domain-containing protein</fullName>
    </recommendedName>
</protein>
<dbReference type="Gene3D" id="3.30.420.10">
    <property type="entry name" value="Ribonuclease H-like superfamily/Ribonuclease H"/>
    <property type="match status" value="1"/>
</dbReference>
<evidence type="ECO:0000259" key="3">
    <source>
        <dbReference type="Pfam" id="PF17921"/>
    </source>
</evidence>
<evidence type="ECO:0000259" key="2">
    <source>
        <dbReference type="Pfam" id="PF13456"/>
    </source>
</evidence>
<name>A0AAV7EFQ8_ARIFI</name>
<feature type="domain" description="Integrase zinc-binding" evidence="3">
    <location>
        <begin position="262"/>
        <end position="316"/>
    </location>
</feature>
<feature type="compositionally biased region" description="Polar residues" evidence="1">
    <location>
        <begin position="19"/>
        <end position="28"/>
    </location>
</feature>
<sequence length="369" mass="41859">MAFWSFNLESGGPSAEIGSRTNPTSQQHISSFPTQNYFKFHTQVKDYVRKVRVSIHEILRTGKHDFNHWTETKLQGLDRSPARNRGPKMSKASSAPQLEVYGDSALVIKQITSELKVKKVERIPFWRQAGDLLANIPYASLHYISRTGNGPADALAEIAASLPQFDNKPSRVPVCKRWVVPLPIEEKEDEVGEKEESLPISICESEIGDWRDPITNFLRHGALPANLRERVHIRRTAPRFIFKHDILFRRSYEGLLLRCLSKEEVRQVLHETHGGICCAHQAGLMLHTQVKRLGYYWPSMLRDAIEMARACKPCQFHANYIHQPLEPLHPTVASWSFEAWGVDIIGPITPNPILNDNTSLLLPVISPNG</sequence>
<dbReference type="InterPro" id="IPR002156">
    <property type="entry name" value="RNaseH_domain"/>
</dbReference>
<dbReference type="GO" id="GO:0003676">
    <property type="term" value="F:nucleic acid binding"/>
    <property type="evidence" value="ECO:0007669"/>
    <property type="project" value="InterPro"/>
</dbReference>
<dbReference type="EMBL" id="JAINDJ010000005">
    <property type="protein sequence ID" value="KAG9447246.1"/>
    <property type="molecule type" value="Genomic_DNA"/>
</dbReference>
<dbReference type="Gene3D" id="1.10.340.70">
    <property type="match status" value="1"/>
</dbReference>
<evidence type="ECO:0008006" key="6">
    <source>
        <dbReference type="Google" id="ProtNLM"/>
    </source>
</evidence>
<organism evidence="4 5">
    <name type="scientific">Aristolochia fimbriata</name>
    <name type="common">White veined hardy Dutchman's pipe vine</name>
    <dbReference type="NCBI Taxonomy" id="158543"/>
    <lineage>
        <taxon>Eukaryota</taxon>
        <taxon>Viridiplantae</taxon>
        <taxon>Streptophyta</taxon>
        <taxon>Embryophyta</taxon>
        <taxon>Tracheophyta</taxon>
        <taxon>Spermatophyta</taxon>
        <taxon>Magnoliopsida</taxon>
        <taxon>Magnoliidae</taxon>
        <taxon>Piperales</taxon>
        <taxon>Aristolochiaceae</taxon>
        <taxon>Aristolochia</taxon>
    </lineage>
</organism>
<dbReference type="Pfam" id="PF13456">
    <property type="entry name" value="RVT_3"/>
    <property type="match status" value="1"/>
</dbReference>
<dbReference type="InterPro" id="IPR036397">
    <property type="entry name" value="RNaseH_sf"/>
</dbReference>